<proteinExistence type="predicted"/>
<dbReference type="EMBL" id="GEDG01038941">
    <property type="protein sequence ID" value="JAP07351.1"/>
    <property type="molecule type" value="Transcribed_RNA"/>
</dbReference>
<dbReference type="AlphaFoldDB" id="A0A0V0GHY4"/>
<protein>
    <submittedName>
        <fullName evidence="1">Putative ovule protein</fullName>
    </submittedName>
</protein>
<name>A0A0V0GHY4_SOLCH</name>
<feature type="non-terminal residue" evidence="1">
    <location>
        <position position="1"/>
    </location>
</feature>
<evidence type="ECO:0000313" key="1">
    <source>
        <dbReference type="EMBL" id="JAP07351.1"/>
    </source>
</evidence>
<organism evidence="1">
    <name type="scientific">Solanum chacoense</name>
    <name type="common">Chaco potato</name>
    <dbReference type="NCBI Taxonomy" id="4108"/>
    <lineage>
        <taxon>Eukaryota</taxon>
        <taxon>Viridiplantae</taxon>
        <taxon>Streptophyta</taxon>
        <taxon>Embryophyta</taxon>
        <taxon>Tracheophyta</taxon>
        <taxon>Spermatophyta</taxon>
        <taxon>Magnoliopsida</taxon>
        <taxon>eudicotyledons</taxon>
        <taxon>Gunneridae</taxon>
        <taxon>Pentapetalae</taxon>
        <taxon>asterids</taxon>
        <taxon>lamiids</taxon>
        <taxon>Solanales</taxon>
        <taxon>Solanaceae</taxon>
        <taxon>Solanoideae</taxon>
        <taxon>Solaneae</taxon>
        <taxon>Solanum</taxon>
    </lineage>
</organism>
<reference evidence="1" key="1">
    <citation type="submission" date="2015-12" db="EMBL/GenBank/DDBJ databases">
        <title>Gene expression during late stages of embryo sac development: a critical building block for successful pollen-pistil interactions.</title>
        <authorList>
            <person name="Liu Y."/>
            <person name="Joly V."/>
            <person name="Sabar M."/>
            <person name="Matton D.P."/>
        </authorList>
    </citation>
    <scope>NUCLEOTIDE SEQUENCE</scope>
</reference>
<sequence>ALFDKTSYFLNQNFGFFSFSIKYLKAMIFTFNINQFNFPFPFTVLHCFNILNPNISQLIFLCNTH</sequence>
<accession>A0A0V0GHY4</accession>